<sequence length="394" mass="41126">MKKQLLTLVTAALMTGSVWAAPDTVLEKTNSLETTVYGDVQIGALVDRVNQLDQTVYGATRSGTLNSKVDELYRSVAGSDSGVSITQEVDVLEWSYQGAVTQGSLLERLNRLERSVTGQVGTGSVQSRITALKKAIDGKDVKLTPQIGTVAADHVFKVTLNDPISTKTNELGDAFTFTVAEDVMDGDVLIVPAGTVGTGHISELKRASSFGRNGKLDLRFDTIPTIDGTTFAALQGEDAKKKTEQELKAAGASVAGAVLLGPVGLVGGFFVKGKNIELSDGAAIYVQPEDMVTVQGIVIGGDGLNHANDTLSITPVTAPVEETTTETGGTVYVPDDNGTVVGEVEEAEPVDTAAEDTAASSSDAEEVKAETTHVTEDSQSATAPSKPIVVVKRS</sequence>
<organism evidence="3 4">
    <name type="scientific">Veillonella magna</name>
    <dbReference type="NCBI Taxonomy" id="464322"/>
    <lineage>
        <taxon>Bacteria</taxon>
        <taxon>Bacillati</taxon>
        <taxon>Bacillota</taxon>
        <taxon>Negativicutes</taxon>
        <taxon>Veillonellales</taxon>
        <taxon>Veillonellaceae</taxon>
        <taxon>Veillonella</taxon>
    </lineage>
</organism>
<gene>
    <name evidence="3" type="ORF">H6A01_07565</name>
</gene>
<accession>A0ABS2GH57</accession>
<name>A0ABS2GH57_9FIRM</name>
<dbReference type="EMBL" id="JACJLA010000013">
    <property type="protein sequence ID" value="MBM6913175.1"/>
    <property type="molecule type" value="Genomic_DNA"/>
</dbReference>
<evidence type="ECO:0000313" key="3">
    <source>
        <dbReference type="EMBL" id="MBM6913175.1"/>
    </source>
</evidence>
<feature type="signal peptide" evidence="2">
    <location>
        <begin position="1"/>
        <end position="20"/>
    </location>
</feature>
<protein>
    <submittedName>
        <fullName evidence="3">Uncharacterized protein</fullName>
    </submittedName>
</protein>
<dbReference type="RefSeq" id="WP_028255262.1">
    <property type="nucleotide sequence ID" value="NZ_JACJLA010000013.1"/>
</dbReference>
<dbReference type="Proteomes" id="UP000707138">
    <property type="component" value="Unassembled WGS sequence"/>
</dbReference>
<evidence type="ECO:0000256" key="2">
    <source>
        <dbReference type="SAM" id="SignalP"/>
    </source>
</evidence>
<keyword evidence="2" id="KW-0732">Signal</keyword>
<comment type="caution">
    <text evidence="3">The sequence shown here is derived from an EMBL/GenBank/DDBJ whole genome shotgun (WGS) entry which is preliminary data.</text>
</comment>
<proteinExistence type="predicted"/>
<keyword evidence="4" id="KW-1185">Reference proteome</keyword>
<feature type="compositionally biased region" description="Low complexity" evidence="1">
    <location>
        <begin position="351"/>
        <end position="362"/>
    </location>
</feature>
<evidence type="ECO:0000256" key="1">
    <source>
        <dbReference type="SAM" id="MobiDB-lite"/>
    </source>
</evidence>
<feature type="compositionally biased region" description="Basic and acidic residues" evidence="1">
    <location>
        <begin position="365"/>
        <end position="376"/>
    </location>
</feature>
<feature type="chain" id="PRO_5047525930" evidence="2">
    <location>
        <begin position="21"/>
        <end position="394"/>
    </location>
</feature>
<feature type="region of interest" description="Disordered" evidence="1">
    <location>
        <begin position="345"/>
        <end position="394"/>
    </location>
</feature>
<evidence type="ECO:0000313" key="4">
    <source>
        <dbReference type="Proteomes" id="UP000707138"/>
    </source>
</evidence>
<reference evidence="3 4" key="1">
    <citation type="journal article" date="2021" name="Sci. Rep.">
        <title>The distribution of antibiotic resistance genes in chicken gut microbiota commensals.</title>
        <authorList>
            <person name="Juricova H."/>
            <person name="Matiasovicova J."/>
            <person name="Kubasova T."/>
            <person name="Cejkova D."/>
            <person name="Rychlik I."/>
        </authorList>
    </citation>
    <scope>NUCLEOTIDE SEQUENCE [LARGE SCALE GENOMIC DNA]</scope>
    <source>
        <strain evidence="3 4">An537</strain>
    </source>
</reference>